<dbReference type="PROSITE" id="PS50862">
    <property type="entry name" value="AA_TRNA_LIGASE_II"/>
    <property type="match status" value="1"/>
</dbReference>
<dbReference type="OrthoDB" id="9802326at2"/>
<keyword evidence="2" id="KW-0436">Ligase</keyword>
<dbReference type="NCBIfam" id="TIGR00462">
    <property type="entry name" value="genX"/>
    <property type="match status" value="1"/>
</dbReference>
<evidence type="ECO:0000313" key="7">
    <source>
        <dbReference type="EMBL" id="TDP00509.1"/>
    </source>
</evidence>
<dbReference type="PRINTS" id="PR00982">
    <property type="entry name" value="TRNASYNTHLYS"/>
</dbReference>
<evidence type="ECO:0000313" key="8">
    <source>
        <dbReference type="Proteomes" id="UP000294656"/>
    </source>
</evidence>
<protein>
    <submittedName>
        <fullName evidence="7">Lysyl-tRNA synthetase class 2</fullName>
    </submittedName>
</protein>
<dbReference type="NCBIfam" id="NF006828">
    <property type="entry name" value="PRK09350.1"/>
    <property type="match status" value="1"/>
</dbReference>
<evidence type="ECO:0000259" key="6">
    <source>
        <dbReference type="PROSITE" id="PS50862"/>
    </source>
</evidence>
<reference evidence="7 8" key="1">
    <citation type="submission" date="2019-03" db="EMBL/GenBank/DDBJ databases">
        <title>Genomic Encyclopedia of Type Strains, Phase III (KMG-III): the genomes of soil and plant-associated and newly described type strains.</title>
        <authorList>
            <person name="Whitman W."/>
        </authorList>
    </citation>
    <scope>NUCLEOTIDE SEQUENCE [LARGE SCALE GENOMIC DNA]</scope>
    <source>
        <strain evidence="7 8">CECT 7378</strain>
    </source>
</reference>
<dbReference type="Gene3D" id="3.30.930.10">
    <property type="entry name" value="Bira Bifunctional Protein, Domain 2"/>
    <property type="match status" value="1"/>
</dbReference>
<comment type="subunit">
    <text evidence="1">Homodimer.</text>
</comment>
<keyword evidence="7" id="KW-0030">Aminoacyl-tRNA synthetase</keyword>
<proteinExistence type="predicted"/>
<dbReference type="InterPro" id="IPR045864">
    <property type="entry name" value="aa-tRNA-synth_II/BPL/LPL"/>
</dbReference>
<keyword evidence="8" id="KW-1185">Reference proteome</keyword>
<dbReference type="InterPro" id="IPR006195">
    <property type="entry name" value="aa-tRNA-synth_II"/>
</dbReference>
<evidence type="ECO:0000256" key="1">
    <source>
        <dbReference type="ARBA" id="ARBA00011738"/>
    </source>
</evidence>
<comment type="caution">
    <text evidence="7">The sequence shown here is derived from an EMBL/GenBank/DDBJ whole genome shotgun (WGS) entry which is preliminary data.</text>
</comment>
<accession>A0A4R6MF79</accession>
<dbReference type="RefSeq" id="WP_133502212.1">
    <property type="nucleotide sequence ID" value="NZ_SNXC01000004.1"/>
</dbReference>
<dbReference type="EMBL" id="SNXC01000004">
    <property type="protein sequence ID" value="TDP00509.1"/>
    <property type="molecule type" value="Genomic_DNA"/>
</dbReference>
<dbReference type="GO" id="GO:0005524">
    <property type="term" value="F:ATP binding"/>
    <property type="evidence" value="ECO:0007669"/>
    <property type="project" value="UniProtKB-KW"/>
</dbReference>
<dbReference type="InterPro" id="IPR018149">
    <property type="entry name" value="Lys-tRNA-synth_II_C"/>
</dbReference>
<evidence type="ECO:0000256" key="3">
    <source>
        <dbReference type="ARBA" id="ARBA00022741"/>
    </source>
</evidence>
<dbReference type="FunFam" id="3.30.930.10:FF:000017">
    <property type="entry name" value="Elongation factor P--(R)-beta-lysine ligase"/>
    <property type="match status" value="1"/>
</dbReference>
<keyword evidence="4" id="KW-0067">ATP-binding</keyword>
<name>A0A4R6MF79_9GAMM</name>
<dbReference type="InterPro" id="IPR004525">
    <property type="entry name" value="EpmA"/>
</dbReference>
<dbReference type="GO" id="GO:0005829">
    <property type="term" value="C:cytosol"/>
    <property type="evidence" value="ECO:0007669"/>
    <property type="project" value="TreeGrafter"/>
</dbReference>
<dbReference type="GO" id="GO:0004824">
    <property type="term" value="F:lysine-tRNA ligase activity"/>
    <property type="evidence" value="ECO:0007669"/>
    <property type="project" value="InterPro"/>
</dbReference>
<dbReference type="PANTHER" id="PTHR42918:SF6">
    <property type="entry name" value="ELONGATION FACTOR P--(R)-BETA-LYSINE LIGASE"/>
    <property type="match status" value="1"/>
</dbReference>
<organism evidence="7 8">
    <name type="scientific">Marinomonas balearica</name>
    <dbReference type="NCBI Taxonomy" id="491947"/>
    <lineage>
        <taxon>Bacteria</taxon>
        <taxon>Pseudomonadati</taxon>
        <taxon>Pseudomonadota</taxon>
        <taxon>Gammaproteobacteria</taxon>
        <taxon>Oceanospirillales</taxon>
        <taxon>Oceanospirillaceae</taxon>
        <taxon>Marinomonas</taxon>
    </lineage>
</organism>
<feature type="domain" description="Aminoacyl-transfer RNA synthetases class-II family profile" evidence="6">
    <location>
        <begin position="16"/>
        <end position="345"/>
    </location>
</feature>
<dbReference type="InterPro" id="IPR004364">
    <property type="entry name" value="Aa-tRNA-synt_II"/>
</dbReference>
<dbReference type="AlphaFoldDB" id="A0A4R6MF79"/>
<dbReference type="GO" id="GO:0006430">
    <property type="term" value="P:lysyl-tRNA aminoacylation"/>
    <property type="evidence" value="ECO:0007669"/>
    <property type="project" value="InterPro"/>
</dbReference>
<dbReference type="GO" id="GO:0000049">
    <property type="term" value="F:tRNA binding"/>
    <property type="evidence" value="ECO:0007669"/>
    <property type="project" value="TreeGrafter"/>
</dbReference>
<dbReference type="Pfam" id="PF00152">
    <property type="entry name" value="tRNA-synt_2"/>
    <property type="match status" value="1"/>
</dbReference>
<dbReference type="SUPFAM" id="SSF55681">
    <property type="entry name" value="Class II aaRS and biotin synthetases"/>
    <property type="match status" value="1"/>
</dbReference>
<evidence type="ECO:0000256" key="2">
    <source>
        <dbReference type="ARBA" id="ARBA00022598"/>
    </source>
</evidence>
<gene>
    <name evidence="7" type="ORF">DFP79_0318</name>
</gene>
<sequence>MYHPDNWQPTADIHTLKVRATLFRLIRSYFASENVLEVDTPCLSLGSISDPHIEVLSSTTKTGGNEVTYYLQTSPEFAMKRLLCSDAPSIYQLGKVFRAEDLGRRHSIEFTMLEWYRLAFDHRRLMKDIERLFRFVFNKMAQDLSLELHSSVRSCLDSHDGFSCEKLSYRDAFLRHLNIDPFVVDIKVLQLEAHRITEYGLEESDRDTLLELLFSTAIEPHIGLTVPCFVYEYPESQAALAKKYKDQDGNAVSARFELYWRGMELANGYNELTNAAEQEFRIDQDMDERERNKQPERTVDKRLVSALHSGMPDCAGVALGVDRLLMLLLDKPHIDQVMSFAGNRA</sequence>
<dbReference type="Proteomes" id="UP000294656">
    <property type="component" value="Unassembled WGS sequence"/>
</dbReference>
<evidence type="ECO:0000256" key="4">
    <source>
        <dbReference type="ARBA" id="ARBA00022840"/>
    </source>
</evidence>
<evidence type="ECO:0000256" key="5">
    <source>
        <dbReference type="ARBA" id="ARBA00052794"/>
    </source>
</evidence>
<dbReference type="PANTHER" id="PTHR42918">
    <property type="entry name" value="LYSYL-TRNA SYNTHETASE"/>
    <property type="match status" value="1"/>
</dbReference>
<keyword evidence="3" id="KW-0547">Nucleotide-binding</keyword>
<comment type="catalytic activity">
    <reaction evidence="5">
        <text>D-beta-lysine + L-lysyl-[protein] + ATP = N(6)-((3R)-3,6-diaminohexanoyl)-L-lysyl-[protein] + AMP + diphosphate + H(+)</text>
        <dbReference type="Rhea" id="RHEA:83435"/>
        <dbReference type="Rhea" id="RHEA-COMP:9752"/>
        <dbReference type="Rhea" id="RHEA-COMP:20131"/>
        <dbReference type="ChEBI" id="CHEBI:15378"/>
        <dbReference type="ChEBI" id="CHEBI:29969"/>
        <dbReference type="ChEBI" id="CHEBI:30616"/>
        <dbReference type="ChEBI" id="CHEBI:33019"/>
        <dbReference type="ChEBI" id="CHEBI:84138"/>
        <dbReference type="ChEBI" id="CHEBI:156053"/>
        <dbReference type="ChEBI" id="CHEBI:456215"/>
    </reaction>
    <physiologicalReaction direction="left-to-right" evidence="5">
        <dbReference type="Rhea" id="RHEA:83436"/>
    </physiologicalReaction>
</comment>